<evidence type="ECO:0000313" key="2">
    <source>
        <dbReference type="Proteomes" id="UP000275368"/>
    </source>
</evidence>
<organism evidence="1 2">
    <name type="scientific">Paenibacillus baekrokdamisoli</name>
    <dbReference type="NCBI Taxonomy" id="1712516"/>
    <lineage>
        <taxon>Bacteria</taxon>
        <taxon>Bacillati</taxon>
        <taxon>Bacillota</taxon>
        <taxon>Bacilli</taxon>
        <taxon>Bacillales</taxon>
        <taxon>Paenibacillaceae</taxon>
        <taxon>Paenibacillus</taxon>
    </lineage>
</organism>
<proteinExistence type="predicted"/>
<accession>A0A3G9J3Z0</accession>
<dbReference type="AlphaFoldDB" id="A0A3G9J3Z0"/>
<keyword evidence="2" id="KW-1185">Reference proteome</keyword>
<dbReference type="Proteomes" id="UP000275368">
    <property type="component" value="Chromosome"/>
</dbReference>
<name>A0A3G9J3Z0_9BACL</name>
<gene>
    <name evidence="1" type="ORF">Back11_44100</name>
</gene>
<reference evidence="1 2" key="1">
    <citation type="submission" date="2018-11" db="EMBL/GenBank/DDBJ databases">
        <title>Complete genome sequence of Paenibacillus baekrokdamisoli strain KCTC 33723.</title>
        <authorList>
            <person name="Kang S.W."/>
            <person name="Lee K.C."/>
            <person name="Kim K.K."/>
            <person name="Kim J.S."/>
            <person name="Kim D.S."/>
            <person name="Ko S.H."/>
            <person name="Yang S.H."/>
            <person name="Lee J.S."/>
        </authorList>
    </citation>
    <scope>NUCLEOTIDE SEQUENCE [LARGE SCALE GENOMIC DNA]</scope>
    <source>
        <strain evidence="1 2">KCTC 33723</strain>
    </source>
</reference>
<sequence length="48" mass="5305">MKYSSATKEYICEDRRSFRNGHASTLTVLPGGDVLAEVKIIMSLLDST</sequence>
<dbReference type="EMBL" id="AP019308">
    <property type="protein sequence ID" value="BBH23065.1"/>
    <property type="molecule type" value="Genomic_DNA"/>
</dbReference>
<protein>
    <submittedName>
        <fullName evidence="1">Uncharacterized protein</fullName>
    </submittedName>
</protein>
<dbReference type="RefSeq" id="WP_164522934.1">
    <property type="nucleotide sequence ID" value="NZ_AP019308.1"/>
</dbReference>
<evidence type="ECO:0000313" key="1">
    <source>
        <dbReference type="EMBL" id="BBH23065.1"/>
    </source>
</evidence>
<dbReference type="KEGG" id="pbk:Back11_44100"/>